<dbReference type="GO" id="GO:0016787">
    <property type="term" value="F:hydrolase activity"/>
    <property type="evidence" value="ECO:0007669"/>
    <property type="project" value="UniProtKB-KW"/>
</dbReference>
<evidence type="ECO:0000313" key="1">
    <source>
        <dbReference type="EMBL" id="MBP1991000.1"/>
    </source>
</evidence>
<name>A0ABS4IV79_9BACL</name>
<dbReference type="PANTHER" id="PTHR47381">
    <property type="entry name" value="ALPHA/BETA-HYDROLASES SUPERFAMILY PROTEIN"/>
    <property type="match status" value="1"/>
</dbReference>
<accession>A0ABS4IV79</accession>
<organism evidence="1 2">
    <name type="scientific">Paenibacillus eucommiae</name>
    <dbReference type="NCBI Taxonomy" id="1355755"/>
    <lineage>
        <taxon>Bacteria</taxon>
        <taxon>Bacillati</taxon>
        <taxon>Bacillota</taxon>
        <taxon>Bacilli</taxon>
        <taxon>Bacillales</taxon>
        <taxon>Paenibacillaceae</taxon>
        <taxon>Paenibacillus</taxon>
    </lineage>
</organism>
<dbReference type="Gene3D" id="3.40.50.1820">
    <property type="entry name" value="alpha/beta hydrolase"/>
    <property type="match status" value="1"/>
</dbReference>
<evidence type="ECO:0000313" key="2">
    <source>
        <dbReference type="Proteomes" id="UP001519287"/>
    </source>
</evidence>
<dbReference type="PANTHER" id="PTHR47381:SF3">
    <property type="entry name" value="ALPHA_BETA-HYDROLASES SUPERFAMILY PROTEIN"/>
    <property type="match status" value="1"/>
</dbReference>
<sequence>MWNPDAYLENLYGSVSPKYHFKAQSKAEWQLWQNGLRQELVARLGGFPEVPAALNPAILEETECEGYIRQRVAFTTYAGLIMPAYVLIPEERAVKQGKEEKQAKLPAVVACHGHGYGSREIVGLEQDGSVQKGDPGYQKNFAVELVKRGFLVIAPELLGFGDRRMQAEFETNAHSCHTLSTYLLQMGQTMAGHRVYETIRALDYLQQREDVDPRRIGCMGISGGGLVASFVAAIDDRVSAAVVSGYVSTFKESILSIHHCVDNYVPGLNLQAEMPDIVSLIAPRALLIEAGTKDPIFPVTSAIAAADQIAETYRLLGAEEKVDRDIFEGDHEISGAKAYDLLVRWLA</sequence>
<dbReference type="InterPro" id="IPR029058">
    <property type="entry name" value="AB_hydrolase_fold"/>
</dbReference>
<reference evidence="1 2" key="1">
    <citation type="submission" date="2021-03" db="EMBL/GenBank/DDBJ databases">
        <title>Genomic Encyclopedia of Type Strains, Phase IV (KMG-IV): sequencing the most valuable type-strain genomes for metagenomic binning, comparative biology and taxonomic classification.</title>
        <authorList>
            <person name="Goeker M."/>
        </authorList>
    </citation>
    <scope>NUCLEOTIDE SEQUENCE [LARGE SCALE GENOMIC DNA]</scope>
    <source>
        <strain evidence="1 2">DSM 26048</strain>
    </source>
</reference>
<proteinExistence type="predicted"/>
<dbReference type="EMBL" id="JAGGLB010000007">
    <property type="protein sequence ID" value="MBP1991000.1"/>
    <property type="molecule type" value="Genomic_DNA"/>
</dbReference>
<dbReference type="InterPro" id="IPR025890">
    <property type="entry name" value="Abhydrolase_bac"/>
</dbReference>
<gene>
    <name evidence="1" type="ORF">J2Z66_002607</name>
</gene>
<dbReference type="SUPFAM" id="SSF53474">
    <property type="entry name" value="alpha/beta-Hydrolases"/>
    <property type="match status" value="1"/>
</dbReference>
<comment type="caution">
    <text evidence="1">The sequence shown here is derived from an EMBL/GenBank/DDBJ whole genome shotgun (WGS) entry which is preliminary data.</text>
</comment>
<keyword evidence="1" id="KW-0378">Hydrolase</keyword>
<dbReference type="RefSeq" id="WP_209971752.1">
    <property type="nucleotide sequence ID" value="NZ_JAGGLB010000007.1"/>
</dbReference>
<dbReference type="Pfam" id="PF12715">
    <property type="entry name" value="Abhydrolase_7"/>
    <property type="match status" value="1"/>
</dbReference>
<protein>
    <submittedName>
        <fullName evidence="1">Dienelactone hydrolase</fullName>
    </submittedName>
</protein>
<dbReference type="Proteomes" id="UP001519287">
    <property type="component" value="Unassembled WGS sequence"/>
</dbReference>
<keyword evidence="2" id="KW-1185">Reference proteome</keyword>